<reference evidence="1 2" key="1">
    <citation type="submission" date="2021-03" db="EMBL/GenBank/DDBJ databases">
        <title>Aliifodinibius sp. nov., a new bacterium isolated from saline soil.</title>
        <authorList>
            <person name="Galisteo C."/>
            <person name="De La Haba R."/>
            <person name="Sanchez-Porro C."/>
            <person name="Ventosa A."/>
        </authorList>
    </citation>
    <scope>NUCLEOTIDE SEQUENCE [LARGE SCALE GENOMIC DNA]</scope>
    <source>
        <strain evidence="1 2">1BSP15-2V2</strain>
    </source>
</reference>
<keyword evidence="1" id="KW-0378">Hydrolase</keyword>
<organism evidence="1 2">
    <name type="scientific">Fodinibius salsisoli</name>
    <dbReference type="NCBI Taxonomy" id="2820877"/>
    <lineage>
        <taxon>Bacteria</taxon>
        <taxon>Pseudomonadati</taxon>
        <taxon>Balneolota</taxon>
        <taxon>Balneolia</taxon>
        <taxon>Balneolales</taxon>
        <taxon>Balneolaceae</taxon>
        <taxon>Fodinibius</taxon>
    </lineage>
</organism>
<evidence type="ECO:0000313" key="2">
    <source>
        <dbReference type="Proteomes" id="UP001207918"/>
    </source>
</evidence>
<protein>
    <submittedName>
        <fullName evidence="1">HAD family hydrolase</fullName>
    </submittedName>
</protein>
<dbReference type="SUPFAM" id="SSF56784">
    <property type="entry name" value="HAD-like"/>
    <property type="match status" value="1"/>
</dbReference>
<proteinExistence type="predicted"/>
<name>A0ABT3PSU2_9BACT</name>
<keyword evidence="2" id="KW-1185">Reference proteome</keyword>
<comment type="caution">
    <text evidence="1">The sequence shown here is derived from an EMBL/GenBank/DDBJ whole genome shotgun (WGS) entry which is preliminary data.</text>
</comment>
<evidence type="ECO:0000313" key="1">
    <source>
        <dbReference type="EMBL" id="MCW9708921.1"/>
    </source>
</evidence>
<dbReference type="Pfam" id="PF13419">
    <property type="entry name" value="HAD_2"/>
    <property type="match status" value="1"/>
</dbReference>
<dbReference type="Proteomes" id="UP001207918">
    <property type="component" value="Unassembled WGS sequence"/>
</dbReference>
<dbReference type="GO" id="GO:0016787">
    <property type="term" value="F:hydrolase activity"/>
    <property type="evidence" value="ECO:0007669"/>
    <property type="project" value="UniProtKB-KW"/>
</dbReference>
<dbReference type="Gene3D" id="1.10.150.240">
    <property type="entry name" value="Putative phosphatase, domain 2"/>
    <property type="match status" value="1"/>
</dbReference>
<accession>A0ABT3PSU2</accession>
<dbReference type="InterPro" id="IPR036412">
    <property type="entry name" value="HAD-like_sf"/>
</dbReference>
<dbReference type="InterPro" id="IPR023198">
    <property type="entry name" value="PGP-like_dom2"/>
</dbReference>
<gene>
    <name evidence="1" type="ORF">J6I44_18825</name>
</gene>
<dbReference type="InterPro" id="IPR041492">
    <property type="entry name" value="HAD_2"/>
</dbReference>
<dbReference type="Gene3D" id="3.40.50.1000">
    <property type="entry name" value="HAD superfamily/HAD-like"/>
    <property type="match status" value="1"/>
</dbReference>
<sequence length="215" mass="23751">MHLVTFDIDGTLIDSQDFDSNLYVESIQKVLNVEIGSDWSKYKQVTDSGILNQIIEENNLHHSSIDIHRKVHRCFVKKTEDYISNLSGSLTEIPGAKKLIEALSTKKGVALAIATGGWEETARMKLQAIGIDSGSFPLATASDSPDRIEIMQIAERRALNGKTAHKKTYFGDGEWDRIASNQLGYQFVGVGNSVESTFKVSAFRNLEAIFAKLGV</sequence>
<dbReference type="InterPro" id="IPR023214">
    <property type="entry name" value="HAD_sf"/>
</dbReference>
<dbReference type="EMBL" id="JAGGJA010000019">
    <property type="protein sequence ID" value="MCW9708921.1"/>
    <property type="molecule type" value="Genomic_DNA"/>
</dbReference>
<dbReference type="RefSeq" id="WP_265767734.1">
    <property type="nucleotide sequence ID" value="NZ_JAGGJA010000019.1"/>
</dbReference>